<comment type="caution">
    <text evidence="2">The sequence shown here is derived from an EMBL/GenBank/DDBJ whole genome shotgun (WGS) entry which is preliminary data.</text>
</comment>
<reference evidence="2 3" key="1">
    <citation type="submission" date="2021-05" db="EMBL/GenBank/DDBJ databases">
        <title>Molecular characterization for Shewanella algae harboring chromosomal blaOXA-55-like strains isolated from clinical and environment sample.</title>
        <authorList>
            <person name="Ohama Y."/>
            <person name="Aoki K."/>
            <person name="Harada S."/>
            <person name="Moriya K."/>
            <person name="Ishii Y."/>
            <person name="Tateda K."/>
        </authorList>
    </citation>
    <scope>NUCLEOTIDE SEQUENCE [LARGE SCALE GENOMIC DNA]</scope>
    <source>
        <strain evidence="2 3">MBTL60-118</strain>
    </source>
</reference>
<evidence type="ECO:0000313" key="2">
    <source>
        <dbReference type="EMBL" id="GIU39022.1"/>
    </source>
</evidence>
<evidence type="ECO:0000256" key="1">
    <source>
        <dbReference type="SAM" id="MobiDB-lite"/>
    </source>
</evidence>
<protein>
    <recommendedName>
        <fullName evidence="4">Bacteriocin</fullName>
    </recommendedName>
</protein>
<feature type="compositionally biased region" description="Polar residues" evidence="1">
    <location>
        <begin position="73"/>
        <end position="82"/>
    </location>
</feature>
<dbReference type="Proteomes" id="UP000773469">
    <property type="component" value="Unassembled WGS sequence"/>
</dbReference>
<keyword evidence="3" id="KW-1185">Reference proteome</keyword>
<name>A0ABQ4NXG7_SHECO</name>
<gene>
    <name evidence="2" type="ORF">TUM3794_12780</name>
</gene>
<organism evidence="2 3">
    <name type="scientific">Shewanella colwelliana</name>
    <name type="common">Alteromonas colwelliana</name>
    <dbReference type="NCBI Taxonomy" id="23"/>
    <lineage>
        <taxon>Bacteria</taxon>
        <taxon>Pseudomonadati</taxon>
        <taxon>Pseudomonadota</taxon>
        <taxon>Gammaproteobacteria</taxon>
        <taxon>Alteromonadales</taxon>
        <taxon>Shewanellaceae</taxon>
        <taxon>Shewanella</taxon>
    </lineage>
</organism>
<sequence>MKELNIQEQDLVLGGNGIRTAAGAIAGGGAVGGGCGAVGAAVAVLGTAGLGPFIGTAMGGVAEQVCRNEPVPTRSQPSSTGMPSGGDRYWPNPTRGGQHRPSGIDWAQAQASE</sequence>
<dbReference type="RefSeq" id="WP_220756600.1">
    <property type="nucleotide sequence ID" value="NZ_BPEU01000007.1"/>
</dbReference>
<dbReference type="PROSITE" id="PS51257">
    <property type="entry name" value="PROKAR_LIPOPROTEIN"/>
    <property type="match status" value="1"/>
</dbReference>
<evidence type="ECO:0008006" key="4">
    <source>
        <dbReference type="Google" id="ProtNLM"/>
    </source>
</evidence>
<feature type="region of interest" description="Disordered" evidence="1">
    <location>
        <begin position="68"/>
        <end position="113"/>
    </location>
</feature>
<dbReference type="EMBL" id="BPEU01000007">
    <property type="protein sequence ID" value="GIU39022.1"/>
    <property type="molecule type" value="Genomic_DNA"/>
</dbReference>
<evidence type="ECO:0000313" key="3">
    <source>
        <dbReference type="Proteomes" id="UP000773469"/>
    </source>
</evidence>
<accession>A0ABQ4NXG7</accession>
<proteinExistence type="predicted"/>